<feature type="non-terminal residue" evidence="1">
    <location>
        <position position="1"/>
    </location>
</feature>
<dbReference type="EMBL" id="BARU01044370">
    <property type="protein sequence ID" value="GAH77415.1"/>
    <property type="molecule type" value="Genomic_DNA"/>
</dbReference>
<protein>
    <submittedName>
        <fullName evidence="1">Uncharacterized protein</fullName>
    </submittedName>
</protein>
<comment type="caution">
    <text evidence="1">The sequence shown here is derived from an EMBL/GenBank/DDBJ whole genome shotgun (WGS) entry which is preliminary data.</text>
</comment>
<proteinExistence type="predicted"/>
<sequence>FKEGSVNHLTHDIINPVQNKIYEPNMHMNDVAVEIIKYRGGGQ</sequence>
<organism evidence="1">
    <name type="scientific">marine sediment metagenome</name>
    <dbReference type="NCBI Taxonomy" id="412755"/>
    <lineage>
        <taxon>unclassified sequences</taxon>
        <taxon>metagenomes</taxon>
        <taxon>ecological metagenomes</taxon>
    </lineage>
</organism>
<dbReference type="AlphaFoldDB" id="X1J7B4"/>
<name>X1J7B4_9ZZZZ</name>
<accession>X1J7B4</accession>
<evidence type="ECO:0000313" key="1">
    <source>
        <dbReference type="EMBL" id="GAH77415.1"/>
    </source>
</evidence>
<gene>
    <name evidence="1" type="ORF">S03H2_67690</name>
</gene>
<reference evidence="1" key="1">
    <citation type="journal article" date="2014" name="Front. Microbiol.">
        <title>High frequency of phylogenetically diverse reductive dehalogenase-homologous genes in deep subseafloor sedimentary metagenomes.</title>
        <authorList>
            <person name="Kawai M."/>
            <person name="Futagami T."/>
            <person name="Toyoda A."/>
            <person name="Takaki Y."/>
            <person name="Nishi S."/>
            <person name="Hori S."/>
            <person name="Arai W."/>
            <person name="Tsubouchi T."/>
            <person name="Morono Y."/>
            <person name="Uchiyama I."/>
            <person name="Ito T."/>
            <person name="Fujiyama A."/>
            <person name="Inagaki F."/>
            <person name="Takami H."/>
        </authorList>
    </citation>
    <scope>NUCLEOTIDE SEQUENCE</scope>
    <source>
        <strain evidence="1">Expedition CK06-06</strain>
    </source>
</reference>